<keyword evidence="4" id="KW-1185">Reference proteome</keyword>
<dbReference type="AlphaFoldDB" id="A0A2T3BAC1"/>
<feature type="domain" description="GST N-terminal" evidence="1">
    <location>
        <begin position="19"/>
        <end position="90"/>
    </location>
</feature>
<dbReference type="Pfam" id="PF13409">
    <property type="entry name" value="GST_N_2"/>
    <property type="match status" value="1"/>
</dbReference>
<dbReference type="InterPro" id="IPR054416">
    <property type="entry name" value="GST_UstS-like_C"/>
</dbReference>
<evidence type="ECO:0000313" key="3">
    <source>
        <dbReference type="EMBL" id="PSS25230.1"/>
    </source>
</evidence>
<name>A0A2T3BAC1_AMORE</name>
<dbReference type="InParanoid" id="A0A2T3BAC1"/>
<dbReference type="InterPro" id="IPR036249">
    <property type="entry name" value="Thioredoxin-like_sf"/>
</dbReference>
<accession>A0A2T3BAC1</accession>
<dbReference type="Gene3D" id="1.20.1050.10">
    <property type="match status" value="1"/>
</dbReference>
<protein>
    <submittedName>
        <fullName evidence="3">Uncharacterized protein</fullName>
    </submittedName>
</protein>
<dbReference type="EMBL" id="KZ679007">
    <property type="protein sequence ID" value="PSS25230.1"/>
    <property type="molecule type" value="Genomic_DNA"/>
</dbReference>
<dbReference type="OrthoDB" id="4951845at2759"/>
<dbReference type="InterPro" id="IPR004045">
    <property type="entry name" value="Glutathione_S-Trfase_N"/>
</dbReference>
<dbReference type="Proteomes" id="UP000241818">
    <property type="component" value="Unassembled WGS sequence"/>
</dbReference>
<dbReference type="Pfam" id="PF22041">
    <property type="entry name" value="GST_C_7"/>
    <property type="match status" value="1"/>
</dbReference>
<feature type="domain" description="Glutathione S-transferase UstS-like C-terminal" evidence="2">
    <location>
        <begin position="121"/>
        <end position="238"/>
    </location>
</feature>
<dbReference type="RefSeq" id="XP_024723829.1">
    <property type="nucleotide sequence ID" value="XM_024868579.1"/>
</dbReference>
<gene>
    <name evidence="3" type="ORF">M430DRAFT_56025</name>
</gene>
<dbReference type="Gene3D" id="3.40.30.10">
    <property type="entry name" value="Glutaredoxin"/>
    <property type="match status" value="1"/>
</dbReference>
<proteinExistence type="predicted"/>
<evidence type="ECO:0000259" key="1">
    <source>
        <dbReference type="Pfam" id="PF13409"/>
    </source>
</evidence>
<evidence type="ECO:0000313" key="4">
    <source>
        <dbReference type="Proteomes" id="UP000241818"/>
    </source>
</evidence>
<dbReference type="GeneID" id="36576660"/>
<evidence type="ECO:0000259" key="2">
    <source>
        <dbReference type="Pfam" id="PF22041"/>
    </source>
</evidence>
<sequence>MSSPEPLVRFYDLSGPKTWSPACWSTRYALNYKGIPYSITKLSYPAIRPTCEKLFPDMTGLEATVPIIEILGPNHKALNNSTPIAELLNERFTEEAGYKHLKGIEEVKKYEAETASLGLALLRWVIQDVWENALDPNDGSREYFKKTREAVFNCELKDVTELRGGGEAAVIEDIKKAWALLRDRMKGEDGTGEPTYLDFYDAARVKWIEASSTEKHAKLMNLYGDDTFTKLMKKVEKYTMMKGKLSRGL</sequence>
<organism evidence="3 4">
    <name type="scientific">Amorphotheca resinae ATCC 22711</name>
    <dbReference type="NCBI Taxonomy" id="857342"/>
    <lineage>
        <taxon>Eukaryota</taxon>
        <taxon>Fungi</taxon>
        <taxon>Dikarya</taxon>
        <taxon>Ascomycota</taxon>
        <taxon>Pezizomycotina</taxon>
        <taxon>Leotiomycetes</taxon>
        <taxon>Helotiales</taxon>
        <taxon>Amorphothecaceae</taxon>
        <taxon>Amorphotheca</taxon>
    </lineage>
</organism>
<reference evidence="3 4" key="1">
    <citation type="journal article" date="2018" name="New Phytol.">
        <title>Comparative genomics and transcriptomics depict ericoid mycorrhizal fungi as versatile saprotrophs and plant mutualists.</title>
        <authorList>
            <person name="Martino E."/>
            <person name="Morin E."/>
            <person name="Grelet G.A."/>
            <person name="Kuo A."/>
            <person name="Kohler A."/>
            <person name="Daghino S."/>
            <person name="Barry K.W."/>
            <person name="Cichocki N."/>
            <person name="Clum A."/>
            <person name="Dockter R.B."/>
            <person name="Hainaut M."/>
            <person name="Kuo R.C."/>
            <person name="LaButti K."/>
            <person name="Lindahl B.D."/>
            <person name="Lindquist E.A."/>
            <person name="Lipzen A."/>
            <person name="Khouja H.R."/>
            <person name="Magnuson J."/>
            <person name="Murat C."/>
            <person name="Ohm R.A."/>
            <person name="Singer S.W."/>
            <person name="Spatafora J.W."/>
            <person name="Wang M."/>
            <person name="Veneault-Fourrey C."/>
            <person name="Henrissat B."/>
            <person name="Grigoriev I.V."/>
            <person name="Martin F.M."/>
            <person name="Perotto S."/>
        </authorList>
    </citation>
    <scope>NUCLEOTIDE SEQUENCE [LARGE SCALE GENOMIC DNA]</scope>
    <source>
        <strain evidence="3 4">ATCC 22711</strain>
    </source>
</reference>
<dbReference type="SUPFAM" id="SSF52833">
    <property type="entry name" value="Thioredoxin-like"/>
    <property type="match status" value="1"/>
</dbReference>